<dbReference type="NCBIfam" id="TIGR00254">
    <property type="entry name" value="GGDEF"/>
    <property type="match status" value="1"/>
</dbReference>
<dbReference type="InterPro" id="IPR007487">
    <property type="entry name" value="ABC_transpt-TYRBP-like"/>
</dbReference>
<dbReference type="SMART" id="SM00267">
    <property type="entry name" value="GGDEF"/>
    <property type="match status" value="1"/>
</dbReference>
<dbReference type="PANTHER" id="PTHR44757">
    <property type="entry name" value="DIGUANYLATE CYCLASE DGCP"/>
    <property type="match status" value="1"/>
</dbReference>
<evidence type="ECO:0000259" key="4">
    <source>
        <dbReference type="PROSITE" id="PS50887"/>
    </source>
</evidence>
<keyword evidence="1" id="KW-0175">Coiled coil</keyword>
<evidence type="ECO:0000256" key="1">
    <source>
        <dbReference type="SAM" id="Coils"/>
    </source>
</evidence>
<sequence length="634" mass="72664">MLCAETRRITRFFVFCTWLLNSYYRGFTWTDDEVDGILSSMSEQKWDYQISIEYMDWKRYPTQENLRNFYNMMKMKYASKDIDVIVCTDDAAFQFALTYRKELFSNAPVVFSGINTEGLVQIAKGQDNYTGVMEEINPEGTIRAALAINPKIRNIYLVYDNTESGLSTGKLCRDAATKIDKNLNVVALNDYKSDSILNFVSDVDKNSMVLVTTFFTDTDGSNIDHELFCEKLSMVSNVPIYHLYDFAMGSGILGGNLIIGGLQGEEAGKLAVRILNGEKASSIKPIEMYTNQLTFDYPMLKHFGISESSLPSGSKVVNAPFSFFETYKKLVITVSLIFAFMVSFTVLLLFYIKRIKIMQKKLEENNEELSQLYEKLAASEEELQLQYSKVTEANEKLEEYSATLYYRSHHDALTGLYNRLYLSEEIEKHLYKGAEEGALFFIDLDNFKYVNDSLGHNAGDELLKAISSRLMSVSTKNDILVRLGGDEFVYYTNEIKNKDAAEQFALKILDLFTIPFPISNNMLSITASIGVVMFPEDGQDLDILLRNADMAMYKVKENGKKGYRFFHNLFKEEFLERIHIENYFKKALDEQEFQLFYQPQINVNADSIDGFEALNLCKIPATWWNDMVAGRVIR</sequence>
<proteinExistence type="predicted"/>
<dbReference type="PROSITE" id="PS50887">
    <property type="entry name" value="GGDEF"/>
    <property type="match status" value="1"/>
</dbReference>
<feature type="coiled-coil region" evidence="1">
    <location>
        <begin position="352"/>
        <end position="400"/>
    </location>
</feature>
<feature type="transmembrane region" description="Helical" evidence="2">
    <location>
        <begin position="330"/>
        <end position="352"/>
    </location>
</feature>
<dbReference type="Pfam" id="PF00990">
    <property type="entry name" value="GGDEF"/>
    <property type="match status" value="1"/>
</dbReference>
<dbReference type="SUPFAM" id="SSF141868">
    <property type="entry name" value="EAL domain-like"/>
    <property type="match status" value="1"/>
</dbReference>
<feature type="domain" description="GGDEF" evidence="4">
    <location>
        <begin position="435"/>
        <end position="568"/>
    </location>
</feature>
<dbReference type="EMBL" id="JAAOXG010000002">
    <property type="protein sequence ID" value="NNJ28619.1"/>
    <property type="molecule type" value="Genomic_DNA"/>
</dbReference>
<dbReference type="Pfam" id="PF04392">
    <property type="entry name" value="ABC_sub_bind"/>
    <property type="match status" value="1"/>
</dbReference>
<keyword evidence="2" id="KW-1133">Transmembrane helix</keyword>
<accession>A0ABX1VK14</accession>
<evidence type="ECO:0000256" key="2">
    <source>
        <dbReference type="SAM" id="Phobius"/>
    </source>
</evidence>
<evidence type="ECO:0000313" key="5">
    <source>
        <dbReference type="EMBL" id="NNJ28619.1"/>
    </source>
</evidence>
<keyword evidence="6" id="KW-1185">Reference proteome</keyword>
<keyword evidence="2" id="KW-0472">Membrane</keyword>
<name>A0ABX1VK14_9FIRM</name>
<dbReference type="InterPro" id="IPR001633">
    <property type="entry name" value="EAL_dom"/>
</dbReference>
<dbReference type="PROSITE" id="PS50883">
    <property type="entry name" value="EAL"/>
    <property type="match status" value="1"/>
</dbReference>
<dbReference type="CDD" id="cd01949">
    <property type="entry name" value="GGDEF"/>
    <property type="match status" value="1"/>
</dbReference>
<dbReference type="PANTHER" id="PTHR44757:SF2">
    <property type="entry name" value="BIOFILM ARCHITECTURE MAINTENANCE PROTEIN MBAA"/>
    <property type="match status" value="1"/>
</dbReference>
<dbReference type="InterPro" id="IPR000160">
    <property type="entry name" value="GGDEF_dom"/>
</dbReference>
<dbReference type="Gene3D" id="3.40.50.2300">
    <property type="match status" value="2"/>
</dbReference>
<dbReference type="Gene3D" id="3.20.20.450">
    <property type="entry name" value="EAL domain"/>
    <property type="match status" value="1"/>
</dbReference>
<gene>
    <name evidence="5" type="ORF">G9470_02225</name>
</gene>
<dbReference type="SUPFAM" id="SSF55073">
    <property type="entry name" value="Nucleotide cyclase"/>
    <property type="match status" value="1"/>
</dbReference>
<dbReference type="InterPro" id="IPR052155">
    <property type="entry name" value="Biofilm_reg_signaling"/>
</dbReference>
<dbReference type="InterPro" id="IPR043128">
    <property type="entry name" value="Rev_trsase/Diguanyl_cyclase"/>
</dbReference>
<evidence type="ECO:0000259" key="3">
    <source>
        <dbReference type="PROSITE" id="PS50883"/>
    </source>
</evidence>
<protein>
    <submittedName>
        <fullName evidence="5">Diguanylate cyclase</fullName>
    </submittedName>
</protein>
<dbReference type="Gene3D" id="3.30.70.270">
    <property type="match status" value="1"/>
</dbReference>
<evidence type="ECO:0000313" key="6">
    <source>
        <dbReference type="Proteomes" id="UP000539052"/>
    </source>
</evidence>
<feature type="domain" description="EAL" evidence="3">
    <location>
        <begin position="577"/>
        <end position="634"/>
    </location>
</feature>
<keyword evidence="2" id="KW-0812">Transmembrane</keyword>
<dbReference type="InterPro" id="IPR029787">
    <property type="entry name" value="Nucleotide_cyclase"/>
</dbReference>
<reference evidence="5 6" key="1">
    <citation type="submission" date="2020-03" db="EMBL/GenBank/DDBJ databases">
        <title>Genome Sequence of industrial isolate, B5A.</title>
        <authorList>
            <person name="Sharma S."/>
            <person name="Patil P.B."/>
            <person name="Korpole S."/>
        </authorList>
    </citation>
    <scope>NUCLEOTIDE SEQUENCE [LARGE SCALE GENOMIC DNA]</scope>
    <source>
        <strain evidence="5 6">PI-S10-B5A</strain>
    </source>
</reference>
<dbReference type="InterPro" id="IPR035919">
    <property type="entry name" value="EAL_sf"/>
</dbReference>
<dbReference type="RefSeq" id="WP_170819973.1">
    <property type="nucleotide sequence ID" value="NZ_JAAOXG010000002.1"/>
</dbReference>
<organism evidence="5 6">
    <name type="scientific">Lacrimispora defluvii</name>
    <dbReference type="NCBI Taxonomy" id="2719233"/>
    <lineage>
        <taxon>Bacteria</taxon>
        <taxon>Bacillati</taxon>
        <taxon>Bacillota</taxon>
        <taxon>Clostridia</taxon>
        <taxon>Lachnospirales</taxon>
        <taxon>Lachnospiraceae</taxon>
        <taxon>Lacrimispora</taxon>
    </lineage>
</organism>
<comment type="caution">
    <text evidence="5">The sequence shown here is derived from an EMBL/GenBank/DDBJ whole genome shotgun (WGS) entry which is preliminary data.</text>
</comment>
<dbReference type="Proteomes" id="UP000539052">
    <property type="component" value="Unassembled WGS sequence"/>
</dbReference>